<dbReference type="InterPro" id="IPR050342">
    <property type="entry name" value="HMGB"/>
</dbReference>
<dbReference type="PANTHER" id="PTHR48112">
    <property type="entry name" value="HIGH MOBILITY GROUP PROTEIN DSP1"/>
    <property type="match status" value="1"/>
</dbReference>
<gene>
    <name evidence="5" type="ORF">FRACYDRAFT_208758</name>
</gene>
<feature type="compositionally biased region" description="Low complexity" evidence="3">
    <location>
        <begin position="58"/>
        <end position="68"/>
    </location>
</feature>
<name>A0A1E7FAK5_9STRA</name>
<dbReference type="InParanoid" id="A0A1E7FAK5"/>
<sequence>MSSIEGINKNSSIIDSACSNNEIRKEEILNAVRPESIESANTETEEWTNLNDNKDNNNSKINNNNKNGNDSDHGSGGVVNSKSTPLVASSNHSVASARSAASGNSKKKKVTKRRSWKKPKDKPKRPLSAYNIFFKHTRSRIVEGFSEEGTVEETIQSIEGIVANSTETRRHRKTHGQISFGDLARRIADKWKTIGKNQKTLFDHYASLDMKRYR</sequence>
<feature type="region of interest" description="Disordered" evidence="3">
    <location>
        <begin position="1"/>
        <end position="20"/>
    </location>
</feature>
<dbReference type="InterPro" id="IPR036910">
    <property type="entry name" value="HMG_box_dom_sf"/>
</dbReference>
<feature type="compositionally biased region" description="Polar residues" evidence="3">
    <location>
        <begin position="78"/>
        <end position="104"/>
    </location>
</feature>
<dbReference type="Proteomes" id="UP000095751">
    <property type="component" value="Unassembled WGS sequence"/>
</dbReference>
<reference evidence="5 6" key="1">
    <citation type="submission" date="2016-09" db="EMBL/GenBank/DDBJ databases">
        <title>Extensive genetic diversity and differential bi-allelic expression allows diatom success in the polar Southern Ocean.</title>
        <authorList>
            <consortium name="DOE Joint Genome Institute"/>
            <person name="Mock T."/>
            <person name="Otillar R.P."/>
            <person name="Strauss J."/>
            <person name="Dupont C."/>
            <person name="Frickenhaus S."/>
            <person name="Maumus F."/>
            <person name="Mcmullan M."/>
            <person name="Sanges R."/>
            <person name="Schmutz J."/>
            <person name="Toseland A."/>
            <person name="Valas R."/>
            <person name="Veluchamy A."/>
            <person name="Ward B.J."/>
            <person name="Allen A."/>
            <person name="Barry K."/>
            <person name="Falciatore A."/>
            <person name="Ferrante M."/>
            <person name="Fortunato A.E."/>
            <person name="Gloeckner G."/>
            <person name="Gruber A."/>
            <person name="Hipkin R."/>
            <person name="Janech M."/>
            <person name="Kroth P."/>
            <person name="Leese F."/>
            <person name="Lindquist E."/>
            <person name="Lyon B.R."/>
            <person name="Martin J."/>
            <person name="Mayer C."/>
            <person name="Parker M."/>
            <person name="Quesneville H."/>
            <person name="Raymond J."/>
            <person name="Uhlig C."/>
            <person name="Valentin K.U."/>
            <person name="Worden A.Z."/>
            <person name="Armbrust E.V."/>
            <person name="Bowler C."/>
            <person name="Green B."/>
            <person name="Moulton V."/>
            <person name="Van Oosterhout C."/>
            <person name="Grigoriev I."/>
        </authorList>
    </citation>
    <scope>NUCLEOTIDE SEQUENCE [LARGE SCALE GENOMIC DNA]</scope>
    <source>
        <strain evidence="5 6">CCMP1102</strain>
    </source>
</reference>
<dbReference type="AlphaFoldDB" id="A0A1E7FAK5"/>
<evidence type="ECO:0000256" key="3">
    <source>
        <dbReference type="SAM" id="MobiDB-lite"/>
    </source>
</evidence>
<dbReference type="OrthoDB" id="49508at2759"/>
<evidence type="ECO:0000313" key="6">
    <source>
        <dbReference type="Proteomes" id="UP000095751"/>
    </source>
</evidence>
<dbReference type="SUPFAM" id="SSF47095">
    <property type="entry name" value="HMG-box"/>
    <property type="match status" value="2"/>
</dbReference>
<proteinExistence type="predicted"/>
<organism evidence="5 6">
    <name type="scientific">Fragilariopsis cylindrus CCMP1102</name>
    <dbReference type="NCBI Taxonomy" id="635003"/>
    <lineage>
        <taxon>Eukaryota</taxon>
        <taxon>Sar</taxon>
        <taxon>Stramenopiles</taxon>
        <taxon>Ochrophyta</taxon>
        <taxon>Bacillariophyta</taxon>
        <taxon>Bacillariophyceae</taxon>
        <taxon>Bacillariophycidae</taxon>
        <taxon>Bacillariales</taxon>
        <taxon>Bacillariaceae</taxon>
        <taxon>Fragilariopsis</taxon>
    </lineage>
</organism>
<feature type="region of interest" description="Disordered" evidence="3">
    <location>
        <begin position="31"/>
        <end position="125"/>
    </location>
</feature>
<dbReference type="KEGG" id="fcy:FRACYDRAFT_208758"/>
<feature type="DNA-binding region" description="HMG box" evidence="2">
    <location>
        <begin position="123"/>
        <end position="214"/>
    </location>
</feature>
<protein>
    <recommendedName>
        <fullName evidence="4">HMG box domain-containing protein</fullName>
    </recommendedName>
</protein>
<dbReference type="GO" id="GO:0005634">
    <property type="term" value="C:nucleus"/>
    <property type="evidence" value="ECO:0007669"/>
    <property type="project" value="UniProtKB-UniRule"/>
</dbReference>
<feature type="non-terminal residue" evidence="5">
    <location>
        <position position="214"/>
    </location>
</feature>
<evidence type="ECO:0000256" key="1">
    <source>
        <dbReference type="ARBA" id="ARBA00023125"/>
    </source>
</evidence>
<dbReference type="PROSITE" id="PS50118">
    <property type="entry name" value="HMG_BOX_2"/>
    <property type="match status" value="1"/>
</dbReference>
<accession>A0A1E7FAK5</accession>
<keyword evidence="6" id="KW-1185">Reference proteome</keyword>
<dbReference type="Gene3D" id="1.10.30.10">
    <property type="entry name" value="High mobility group box domain"/>
    <property type="match status" value="1"/>
</dbReference>
<feature type="compositionally biased region" description="Basic residues" evidence="3">
    <location>
        <begin position="105"/>
        <end position="125"/>
    </location>
</feature>
<evidence type="ECO:0000256" key="2">
    <source>
        <dbReference type="PROSITE-ProRule" id="PRU00267"/>
    </source>
</evidence>
<dbReference type="GO" id="GO:0003677">
    <property type="term" value="F:DNA binding"/>
    <property type="evidence" value="ECO:0007669"/>
    <property type="project" value="UniProtKB-UniRule"/>
</dbReference>
<dbReference type="EMBL" id="KV784359">
    <property type="protein sequence ID" value="OEU15198.1"/>
    <property type="molecule type" value="Genomic_DNA"/>
</dbReference>
<evidence type="ECO:0000313" key="5">
    <source>
        <dbReference type="EMBL" id="OEU15198.1"/>
    </source>
</evidence>
<feature type="domain" description="HMG box" evidence="4">
    <location>
        <begin position="123"/>
        <end position="214"/>
    </location>
</feature>
<keyword evidence="2" id="KW-0539">Nucleus</keyword>
<evidence type="ECO:0000259" key="4">
    <source>
        <dbReference type="PROSITE" id="PS50118"/>
    </source>
</evidence>
<keyword evidence="1 2" id="KW-0238">DNA-binding</keyword>
<dbReference type="InterPro" id="IPR009071">
    <property type="entry name" value="HMG_box_dom"/>
</dbReference>